<dbReference type="EMBL" id="CAFBOG010000192">
    <property type="protein sequence ID" value="CAB4992296.1"/>
    <property type="molecule type" value="Genomic_DNA"/>
</dbReference>
<name>A0A6J7NGM7_9ZZZZ</name>
<evidence type="ECO:0000256" key="1">
    <source>
        <dbReference type="SAM" id="Phobius"/>
    </source>
</evidence>
<keyword evidence="1" id="KW-0472">Membrane</keyword>
<feature type="transmembrane region" description="Helical" evidence="1">
    <location>
        <begin position="6"/>
        <end position="23"/>
    </location>
</feature>
<gene>
    <name evidence="2" type="ORF">UFOPK3914_01667</name>
</gene>
<proteinExistence type="predicted"/>
<reference evidence="2" key="1">
    <citation type="submission" date="2020-05" db="EMBL/GenBank/DDBJ databases">
        <authorList>
            <person name="Chiriac C."/>
            <person name="Salcher M."/>
            <person name="Ghai R."/>
            <person name="Kavagutti S V."/>
        </authorList>
    </citation>
    <scope>NUCLEOTIDE SEQUENCE</scope>
</reference>
<evidence type="ECO:0000313" key="2">
    <source>
        <dbReference type="EMBL" id="CAB4992296.1"/>
    </source>
</evidence>
<keyword evidence="1" id="KW-1133">Transmembrane helix</keyword>
<sequence length="40" mass="4397">MDLNIYLIIGGIIGFVLAFVLATKQRNDKKATSDQQSDKA</sequence>
<accession>A0A6J7NGM7</accession>
<keyword evidence="1" id="KW-0812">Transmembrane</keyword>
<dbReference type="AlphaFoldDB" id="A0A6J7NGM7"/>
<protein>
    <submittedName>
        <fullName evidence="2">Unannotated protein</fullName>
    </submittedName>
</protein>
<organism evidence="2">
    <name type="scientific">freshwater metagenome</name>
    <dbReference type="NCBI Taxonomy" id="449393"/>
    <lineage>
        <taxon>unclassified sequences</taxon>
        <taxon>metagenomes</taxon>
        <taxon>ecological metagenomes</taxon>
    </lineage>
</organism>